<evidence type="ECO:0000313" key="1">
    <source>
        <dbReference type="EMBL" id="GAA2332758.1"/>
    </source>
</evidence>
<dbReference type="EMBL" id="BAAARA010000001">
    <property type="protein sequence ID" value="GAA2332758.1"/>
    <property type="molecule type" value="Genomic_DNA"/>
</dbReference>
<sequence length="136" mass="14675">MTSAEGGFAAMKEGLKAVSGQTAWMNSQVSAGKLALDPDVAEKAASRCEEEARSLSDLLGEARAVTRVQGLGDYPDGKQLAKRFEDKAGDSNAGVLTLIRDMQEELQKQAEAFRGAAKDYRAIDEQHADDIRRGMQ</sequence>
<dbReference type="RefSeq" id="WP_344126023.1">
    <property type="nucleotide sequence ID" value="NZ_BAAARA010000001.1"/>
</dbReference>
<dbReference type="Proteomes" id="UP001501218">
    <property type="component" value="Unassembled WGS sequence"/>
</dbReference>
<evidence type="ECO:0008006" key="3">
    <source>
        <dbReference type="Google" id="ProtNLM"/>
    </source>
</evidence>
<protein>
    <recommendedName>
        <fullName evidence="3">PE domain-containing protein</fullName>
    </recommendedName>
</protein>
<dbReference type="Gene3D" id="1.10.287.1060">
    <property type="entry name" value="ESAT-6-like"/>
    <property type="match status" value="1"/>
</dbReference>
<proteinExistence type="predicted"/>
<reference evidence="1 2" key="1">
    <citation type="journal article" date="2019" name="Int. J. Syst. Evol. Microbiol.">
        <title>The Global Catalogue of Microorganisms (GCM) 10K type strain sequencing project: providing services to taxonomists for standard genome sequencing and annotation.</title>
        <authorList>
            <consortium name="The Broad Institute Genomics Platform"/>
            <consortium name="The Broad Institute Genome Sequencing Center for Infectious Disease"/>
            <person name="Wu L."/>
            <person name="Ma J."/>
        </authorList>
    </citation>
    <scope>NUCLEOTIDE SEQUENCE [LARGE SCALE GENOMIC DNA]</scope>
    <source>
        <strain evidence="1 2">JCM 16221</strain>
    </source>
</reference>
<comment type="caution">
    <text evidence="1">The sequence shown here is derived from an EMBL/GenBank/DDBJ whole genome shotgun (WGS) entry which is preliminary data.</text>
</comment>
<name>A0ABN3FLB0_9PSEU</name>
<gene>
    <name evidence="1" type="ORF">GCM10009854_05110</name>
</gene>
<keyword evidence="2" id="KW-1185">Reference proteome</keyword>
<evidence type="ECO:0000313" key="2">
    <source>
        <dbReference type="Proteomes" id="UP001501218"/>
    </source>
</evidence>
<organism evidence="1 2">
    <name type="scientific">Saccharopolyspora halophila</name>
    <dbReference type="NCBI Taxonomy" id="405551"/>
    <lineage>
        <taxon>Bacteria</taxon>
        <taxon>Bacillati</taxon>
        <taxon>Actinomycetota</taxon>
        <taxon>Actinomycetes</taxon>
        <taxon>Pseudonocardiales</taxon>
        <taxon>Pseudonocardiaceae</taxon>
        <taxon>Saccharopolyspora</taxon>
    </lineage>
</organism>
<accession>A0ABN3FLB0</accession>